<proteinExistence type="predicted"/>
<dbReference type="NCBIfam" id="TIGR03558">
    <property type="entry name" value="oxido_grp_1"/>
    <property type="match status" value="1"/>
</dbReference>
<organism evidence="3 4">
    <name type="scientific">Brachybacterium alimentarium</name>
    <dbReference type="NCBI Taxonomy" id="47845"/>
    <lineage>
        <taxon>Bacteria</taxon>
        <taxon>Bacillati</taxon>
        <taxon>Actinomycetota</taxon>
        <taxon>Actinomycetes</taxon>
        <taxon>Micrococcales</taxon>
        <taxon>Dermabacteraceae</taxon>
        <taxon>Brachybacterium</taxon>
    </lineage>
</organism>
<dbReference type="Pfam" id="PF00296">
    <property type="entry name" value="Bac_luciferase"/>
    <property type="match status" value="2"/>
</dbReference>
<evidence type="ECO:0000313" key="4">
    <source>
        <dbReference type="Proteomes" id="UP000218598"/>
    </source>
</evidence>
<name>A0A2A3YI98_9MICO</name>
<feature type="domain" description="Luciferase-like" evidence="2">
    <location>
        <begin position="1"/>
        <end position="109"/>
    </location>
</feature>
<accession>A0A2A3YI98</accession>
<sequence length="305" mass="32527">MRVSVLDQVPITEHTATRAEAVQSGLRLAQEAEALGYHRIWFAEHHRSASFASTAPEMMTALALERTERIRVGTGGILLPLYPVQKVIEVMALLGQVHGDRVDAGVGRAALDDPDYGEKIAALVHALGTQHPSGAGEPDGRVWVLGAGGSAAPLAGLVGAGYAHGHFFVPRGGEAATAAYRATATEHGHGAHTVLAVRVITAETHERAQQLAEAMLLWRARKDLGFDGPIPSAESTARHEWTDAERTRAMGRSKAIIAGTPDEVHTELTALAEAHSADEVMINTVTSDPDDRLTSYRLLAERLMG</sequence>
<dbReference type="InterPro" id="IPR019949">
    <property type="entry name" value="CmoO-like"/>
</dbReference>
<dbReference type="AlphaFoldDB" id="A0A2A3YI98"/>
<dbReference type="PANTHER" id="PTHR30137:SF6">
    <property type="entry name" value="LUCIFERASE-LIKE MONOOXYGENASE"/>
    <property type="match status" value="1"/>
</dbReference>
<reference evidence="3 4" key="1">
    <citation type="journal article" date="2017" name="Elife">
        <title>Extensive horizontal gene transfer in cheese-associated bacteria.</title>
        <authorList>
            <person name="Bonham K.S."/>
            <person name="Wolfe B.E."/>
            <person name="Dutton R.J."/>
        </authorList>
    </citation>
    <scope>NUCLEOTIDE SEQUENCE [LARGE SCALE GENOMIC DNA]</scope>
    <source>
        <strain evidence="3 4">341_9</strain>
    </source>
</reference>
<gene>
    <name evidence="3" type="ORF">CIK66_11725</name>
</gene>
<evidence type="ECO:0000259" key="2">
    <source>
        <dbReference type="Pfam" id="PF00296"/>
    </source>
</evidence>
<feature type="domain" description="Luciferase-like" evidence="2">
    <location>
        <begin position="129"/>
        <end position="274"/>
    </location>
</feature>
<dbReference type="SUPFAM" id="SSF51679">
    <property type="entry name" value="Bacterial luciferase-like"/>
    <property type="match status" value="1"/>
</dbReference>
<dbReference type="Proteomes" id="UP000218598">
    <property type="component" value="Unassembled WGS sequence"/>
</dbReference>
<comment type="caution">
    <text evidence="3">The sequence shown here is derived from an EMBL/GenBank/DDBJ whole genome shotgun (WGS) entry which is preliminary data.</text>
</comment>
<dbReference type="InterPro" id="IPR036661">
    <property type="entry name" value="Luciferase-like_sf"/>
</dbReference>
<dbReference type="InterPro" id="IPR011251">
    <property type="entry name" value="Luciferase-like_dom"/>
</dbReference>
<evidence type="ECO:0000313" key="3">
    <source>
        <dbReference type="EMBL" id="PCC39001.1"/>
    </source>
</evidence>
<evidence type="ECO:0000256" key="1">
    <source>
        <dbReference type="ARBA" id="ARBA00007789"/>
    </source>
</evidence>
<dbReference type="RefSeq" id="WP_096197296.1">
    <property type="nucleotide sequence ID" value="NZ_JBQQIN010000001.1"/>
</dbReference>
<dbReference type="InterPro" id="IPR050766">
    <property type="entry name" value="Bact_Lucif_Oxidored"/>
</dbReference>
<dbReference type="PANTHER" id="PTHR30137">
    <property type="entry name" value="LUCIFERASE-LIKE MONOOXYGENASE"/>
    <property type="match status" value="1"/>
</dbReference>
<protein>
    <submittedName>
        <fullName evidence="3">LLM class flavin-dependent oxidoreductase</fullName>
    </submittedName>
</protein>
<dbReference type="OrthoDB" id="9780518at2"/>
<dbReference type="EMBL" id="NRGR01000019">
    <property type="protein sequence ID" value="PCC39001.1"/>
    <property type="molecule type" value="Genomic_DNA"/>
</dbReference>
<dbReference type="Gene3D" id="3.20.20.30">
    <property type="entry name" value="Luciferase-like domain"/>
    <property type="match status" value="1"/>
</dbReference>
<dbReference type="GO" id="GO:0005829">
    <property type="term" value="C:cytosol"/>
    <property type="evidence" value="ECO:0007669"/>
    <property type="project" value="TreeGrafter"/>
</dbReference>
<comment type="similarity">
    <text evidence="1">To bacterial alkanal monooxygenase alpha and beta chains.</text>
</comment>
<dbReference type="GO" id="GO:0016705">
    <property type="term" value="F:oxidoreductase activity, acting on paired donors, with incorporation or reduction of molecular oxygen"/>
    <property type="evidence" value="ECO:0007669"/>
    <property type="project" value="InterPro"/>
</dbReference>
<keyword evidence="4" id="KW-1185">Reference proteome</keyword>